<evidence type="ECO:0000313" key="8">
    <source>
        <dbReference type="Proteomes" id="UP000233458"/>
    </source>
</evidence>
<evidence type="ECO:0000256" key="6">
    <source>
        <dbReference type="SAM" id="MobiDB-lite"/>
    </source>
</evidence>
<evidence type="ECO:0000313" key="7">
    <source>
        <dbReference type="EMBL" id="AUG54861.1"/>
    </source>
</evidence>
<evidence type="ECO:0000256" key="1">
    <source>
        <dbReference type="ARBA" id="ARBA00004167"/>
    </source>
</evidence>
<sequence length="347" mass="36474">MGTTGEQAPNVQAGDIPMSLDQPGGIPGKPEQAGQTQTQPQTNPANGGAATVNGTKAATANGQPTGTVTQPANNGSSHSPATAINNNGVSAGADSANGSTDTSNLAVPDLSKMDEAARPEHILDAKKMEIEGDYEGPRRTSSLPVDNSRILTADRYIPVQLETGINSQVGGEDTGTVVVQTTRDVFGYHSRLALLPKGSRLICNYMPPEDMGSSRLAMQCERVLIAGHRAEIRNIKSLVANAQGQLGASGEVDRRFMERYGNAFLLTGISTAVRYAAASTKSESNDGQVATAASEKAAEELSNKFGEITANILEETLSLKPIITIPQGTRFQIRPSMDGISPRWNKS</sequence>
<evidence type="ECO:0008006" key="9">
    <source>
        <dbReference type="Google" id="ProtNLM"/>
    </source>
</evidence>
<keyword evidence="5" id="KW-0472">Membrane</keyword>
<dbReference type="InterPro" id="IPR042217">
    <property type="entry name" value="T4SS_VirB10/TrbI"/>
</dbReference>
<gene>
    <name evidence="7" type="ORF">CSC3H3_01345</name>
</gene>
<feature type="compositionally biased region" description="Low complexity" evidence="6">
    <location>
        <begin position="32"/>
        <end position="47"/>
    </location>
</feature>
<protein>
    <recommendedName>
        <fullName evidence="9">Conjugal transfer protein TrbI</fullName>
    </recommendedName>
</protein>
<dbReference type="InterPro" id="IPR005498">
    <property type="entry name" value="T4SS_VirB10/TraB/TrbI"/>
</dbReference>
<feature type="compositionally biased region" description="Polar residues" evidence="6">
    <location>
        <begin position="1"/>
        <end position="10"/>
    </location>
</feature>
<organism evidence="7 8">
    <name type="scientific">Thalassospira marina</name>
    <dbReference type="NCBI Taxonomy" id="2048283"/>
    <lineage>
        <taxon>Bacteria</taxon>
        <taxon>Pseudomonadati</taxon>
        <taxon>Pseudomonadota</taxon>
        <taxon>Alphaproteobacteria</taxon>
        <taxon>Rhodospirillales</taxon>
        <taxon>Thalassospiraceae</taxon>
        <taxon>Thalassospira</taxon>
    </lineage>
</organism>
<dbReference type="EMBL" id="CP024199">
    <property type="protein sequence ID" value="AUG54861.1"/>
    <property type="molecule type" value="Genomic_DNA"/>
</dbReference>
<keyword evidence="3" id="KW-0812">Transmembrane</keyword>
<feature type="compositionally biased region" description="Polar residues" evidence="6">
    <location>
        <begin position="96"/>
        <end position="105"/>
    </location>
</feature>
<keyword evidence="8" id="KW-1185">Reference proteome</keyword>
<keyword evidence="4" id="KW-1133">Transmembrane helix</keyword>
<evidence type="ECO:0000256" key="2">
    <source>
        <dbReference type="ARBA" id="ARBA00010265"/>
    </source>
</evidence>
<evidence type="ECO:0000256" key="3">
    <source>
        <dbReference type="ARBA" id="ARBA00022692"/>
    </source>
</evidence>
<accession>A0ABN5FMY2</accession>
<evidence type="ECO:0000256" key="4">
    <source>
        <dbReference type="ARBA" id="ARBA00022989"/>
    </source>
</evidence>
<feature type="region of interest" description="Disordered" evidence="6">
    <location>
        <begin position="1"/>
        <end position="111"/>
    </location>
</feature>
<comment type="subcellular location">
    <subcellularLocation>
        <location evidence="1">Membrane</location>
        <topology evidence="1">Single-pass membrane protein</topology>
    </subcellularLocation>
</comment>
<name>A0ABN5FMY2_9PROT</name>
<proteinExistence type="inferred from homology"/>
<comment type="similarity">
    <text evidence="2">Belongs to the TrbI/VirB10 family.</text>
</comment>
<evidence type="ECO:0000256" key="5">
    <source>
        <dbReference type="ARBA" id="ARBA00023136"/>
    </source>
</evidence>
<dbReference type="Proteomes" id="UP000233458">
    <property type="component" value="Chromosome"/>
</dbReference>
<reference evidence="7 8" key="1">
    <citation type="submission" date="2017-10" db="EMBL/GenBank/DDBJ databases">
        <title>Biodiversity and function of Thalassospira species in the particle-attached aromatic-hydrocarbon-degrading consortia from the surface seawater of the China South Sea.</title>
        <authorList>
            <person name="Dong C."/>
            <person name="Liu R."/>
            <person name="Shao Z."/>
        </authorList>
    </citation>
    <scope>NUCLEOTIDE SEQUENCE [LARGE SCALE GENOMIC DNA]</scope>
    <source>
        <strain evidence="7 8">CSC3H3</strain>
    </source>
</reference>
<dbReference type="Gene3D" id="2.40.128.260">
    <property type="entry name" value="Type IV secretion system, VirB10/TraB/TrbI"/>
    <property type="match status" value="1"/>
</dbReference>
<dbReference type="CDD" id="cd16429">
    <property type="entry name" value="VirB10"/>
    <property type="match status" value="1"/>
</dbReference>
<dbReference type="Pfam" id="PF03743">
    <property type="entry name" value="TrbI"/>
    <property type="match status" value="1"/>
</dbReference>
<feature type="compositionally biased region" description="Polar residues" evidence="6">
    <location>
        <begin position="52"/>
        <end position="89"/>
    </location>
</feature>